<feature type="region of interest" description="Disordered" evidence="1">
    <location>
        <begin position="1"/>
        <end position="25"/>
    </location>
</feature>
<proteinExistence type="predicted"/>
<evidence type="ECO:0000313" key="2">
    <source>
        <dbReference type="EMBL" id="GFS17674.1"/>
    </source>
</evidence>
<dbReference type="AlphaFoldDB" id="A0AAV4J4K2"/>
<evidence type="ECO:0000313" key="3">
    <source>
        <dbReference type="Proteomes" id="UP000762676"/>
    </source>
</evidence>
<organism evidence="2 3">
    <name type="scientific">Elysia marginata</name>
    <dbReference type="NCBI Taxonomy" id="1093978"/>
    <lineage>
        <taxon>Eukaryota</taxon>
        <taxon>Metazoa</taxon>
        <taxon>Spiralia</taxon>
        <taxon>Lophotrochozoa</taxon>
        <taxon>Mollusca</taxon>
        <taxon>Gastropoda</taxon>
        <taxon>Heterobranchia</taxon>
        <taxon>Euthyneura</taxon>
        <taxon>Panpulmonata</taxon>
        <taxon>Sacoglossa</taxon>
        <taxon>Placobranchoidea</taxon>
        <taxon>Plakobranchidae</taxon>
        <taxon>Elysia</taxon>
    </lineage>
</organism>
<dbReference type="EMBL" id="BMAT01002967">
    <property type="protein sequence ID" value="GFS17674.1"/>
    <property type="molecule type" value="Genomic_DNA"/>
</dbReference>
<sequence length="79" mass="8626">MVTVAGSDTRPADLQSSDRSNQAIAITQQNRYRSSCFVSREGGTSPFPAHKGLTKRHHGSERLRIVSSYGDFVSVKSLS</sequence>
<name>A0AAV4J4K2_9GAST</name>
<keyword evidence="3" id="KW-1185">Reference proteome</keyword>
<protein>
    <submittedName>
        <fullName evidence="2">Uncharacterized protein</fullName>
    </submittedName>
</protein>
<gene>
    <name evidence="2" type="ORF">ElyMa_001502100</name>
</gene>
<evidence type="ECO:0000256" key="1">
    <source>
        <dbReference type="SAM" id="MobiDB-lite"/>
    </source>
</evidence>
<reference evidence="2 3" key="1">
    <citation type="journal article" date="2021" name="Elife">
        <title>Chloroplast acquisition without the gene transfer in kleptoplastic sea slugs, Plakobranchus ocellatus.</title>
        <authorList>
            <person name="Maeda T."/>
            <person name="Takahashi S."/>
            <person name="Yoshida T."/>
            <person name="Shimamura S."/>
            <person name="Takaki Y."/>
            <person name="Nagai Y."/>
            <person name="Toyoda A."/>
            <person name="Suzuki Y."/>
            <person name="Arimoto A."/>
            <person name="Ishii H."/>
            <person name="Satoh N."/>
            <person name="Nishiyama T."/>
            <person name="Hasebe M."/>
            <person name="Maruyama T."/>
            <person name="Minagawa J."/>
            <person name="Obokata J."/>
            <person name="Shigenobu S."/>
        </authorList>
    </citation>
    <scope>NUCLEOTIDE SEQUENCE [LARGE SCALE GENOMIC DNA]</scope>
</reference>
<dbReference type="Proteomes" id="UP000762676">
    <property type="component" value="Unassembled WGS sequence"/>
</dbReference>
<feature type="compositionally biased region" description="Polar residues" evidence="1">
    <location>
        <begin position="14"/>
        <end position="25"/>
    </location>
</feature>
<comment type="caution">
    <text evidence="2">The sequence shown here is derived from an EMBL/GenBank/DDBJ whole genome shotgun (WGS) entry which is preliminary data.</text>
</comment>
<accession>A0AAV4J4K2</accession>